<evidence type="ECO:0000256" key="1">
    <source>
        <dbReference type="ARBA" id="ARBA00001964"/>
    </source>
</evidence>
<comment type="cofactor">
    <cofactor evidence="1">
        <name>thiamine diphosphate</name>
        <dbReference type="ChEBI" id="CHEBI:58937"/>
    </cofactor>
</comment>
<evidence type="ECO:0000313" key="13">
    <source>
        <dbReference type="EMBL" id="CAI3984041.1"/>
    </source>
</evidence>
<dbReference type="InterPro" id="IPR005475">
    <property type="entry name" value="Transketolase-like_Pyr-bd"/>
</dbReference>
<keyword evidence="7" id="KW-0560">Oxidoreductase</keyword>
<evidence type="ECO:0000313" key="14">
    <source>
        <dbReference type="EMBL" id="CAL1137416.1"/>
    </source>
</evidence>
<dbReference type="GO" id="GO:0005739">
    <property type="term" value="C:mitochondrion"/>
    <property type="evidence" value="ECO:0007669"/>
    <property type="project" value="TreeGrafter"/>
</dbReference>
<dbReference type="InterPro" id="IPR033443">
    <property type="entry name" value="PROP1-like_PPR_dom"/>
</dbReference>
<evidence type="ECO:0000313" key="15">
    <source>
        <dbReference type="EMBL" id="CAL4771353.1"/>
    </source>
</evidence>
<feature type="repeat" description="PPR" evidence="10">
    <location>
        <begin position="481"/>
        <end position="515"/>
    </location>
</feature>
<gene>
    <name evidence="13" type="ORF">C1SCF055_LOCUS11598</name>
</gene>
<dbReference type="Pfam" id="PF01124">
    <property type="entry name" value="MAPEG"/>
    <property type="match status" value="1"/>
</dbReference>
<dbReference type="SUPFAM" id="SSF52518">
    <property type="entry name" value="Thiamin diphosphate-binding fold (THDP-binding)"/>
    <property type="match status" value="1"/>
</dbReference>
<keyword evidence="5" id="KW-0677">Repeat</keyword>
<dbReference type="InterPro" id="IPR042179">
    <property type="entry name" value="KGD_C_sf"/>
</dbReference>
<dbReference type="InterPro" id="IPR011603">
    <property type="entry name" value="2oxoglutarate_DH_E1"/>
</dbReference>
<dbReference type="InterPro" id="IPR029061">
    <property type="entry name" value="THDP-binding"/>
</dbReference>
<name>A0A9P1C567_9DINO</name>
<dbReference type="GO" id="GO:0030976">
    <property type="term" value="F:thiamine pyrophosphate binding"/>
    <property type="evidence" value="ECO:0007669"/>
    <property type="project" value="InterPro"/>
</dbReference>
<dbReference type="InterPro" id="IPR001129">
    <property type="entry name" value="Membr-assoc_MAPEG"/>
</dbReference>
<dbReference type="InterPro" id="IPR023352">
    <property type="entry name" value="MAPEG-like_dom_sf"/>
</dbReference>
<dbReference type="Pfam" id="PF02779">
    <property type="entry name" value="Transket_pyr"/>
    <property type="match status" value="1"/>
</dbReference>
<dbReference type="Gene3D" id="3.40.50.150">
    <property type="entry name" value="Vaccinia Virus protein VP39"/>
    <property type="match status" value="1"/>
</dbReference>
<dbReference type="GO" id="GO:0006099">
    <property type="term" value="P:tricarboxylic acid cycle"/>
    <property type="evidence" value="ECO:0007669"/>
    <property type="project" value="TreeGrafter"/>
</dbReference>
<dbReference type="EMBL" id="CAMXCT010000857">
    <property type="protein sequence ID" value="CAI3984041.1"/>
    <property type="molecule type" value="Genomic_DNA"/>
</dbReference>
<dbReference type="SMART" id="SM00861">
    <property type="entry name" value="Transket_pyr"/>
    <property type="match status" value="1"/>
</dbReference>
<feature type="domain" description="Transketolase-like pyrimidine-binding" evidence="12">
    <location>
        <begin position="1313"/>
        <end position="1507"/>
    </location>
</feature>
<evidence type="ECO:0000256" key="4">
    <source>
        <dbReference type="ARBA" id="ARBA00022692"/>
    </source>
</evidence>
<keyword evidence="8" id="KW-0786">Thiamine pyrophosphate</keyword>
<evidence type="ECO:0000256" key="7">
    <source>
        <dbReference type="ARBA" id="ARBA00023002"/>
    </source>
</evidence>
<dbReference type="PANTHER" id="PTHR23152:SF4">
    <property type="entry name" value="2-OXOADIPATE DEHYDROGENASE COMPLEX COMPONENT E1"/>
    <property type="match status" value="1"/>
</dbReference>
<proteinExistence type="inferred from homology"/>
<evidence type="ECO:0000313" key="16">
    <source>
        <dbReference type="Proteomes" id="UP001152797"/>
    </source>
</evidence>
<evidence type="ECO:0000256" key="11">
    <source>
        <dbReference type="SAM" id="Phobius"/>
    </source>
</evidence>
<feature type="repeat" description="PPR" evidence="10">
    <location>
        <begin position="446"/>
        <end position="480"/>
    </location>
</feature>
<dbReference type="Pfam" id="PF17177">
    <property type="entry name" value="PPR_long"/>
    <property type="match status" value="1"/>
</dbReference>
<dbReference type="InterPro" id="IPR031717">
    <property type="entry name" value="ODO-1/KGD_C"/>
</dbReference>
<comment type="subcellular location">
    <subcellularLocation>
        <location evidence="2">Membrane</location>
    </subcellularLocation>
</comment>
<evidence type="ECO:0000256" key="5">
    <source>
        <dbReference type="ARBA" id="ARBA00022737"/>
    </source>
</evidence>
<evidence type="ECO:0000256" key="10">
    <source>
        <dbReference type="PROSITE-ProRule" id="PRU00708"/>
    </source>
</evidence>
<keyword evidence="9 11" id="KW-0472">Membrane</keyword>
<keyword evidence="4 11" id="KW-0812">Transmembrane</keyword>
<dbReference type="GO" id="GO:0004591">
    <property type="term" value="F:oxoglutarate dehydrogenase (succinyl-transferring) activity"/>
    <property type="evidence" value="ECO:0007669"/>
    <property type="project" value="TreeGrafter"/>
</dbReference>
<dbReference type="Pfam" id="PF13812">
    <property type="entry name" value="PPR_3"/>
    <property type="match status" value="1"/>
</dbReference>
<feature type="transmembrane region" description="Helical" evidence="11">
    <location>
        <begin position="1132"/>
        <end position="1155"/>
    </location>
</feature>
<organism evidence="13">
    <name type="scientific">Cladocopium goreaui</name>
    <dbReference type="NCBI Taxonomy" id="2562237"/>
    <lineage>
        <taxon>Eukaryota</taxon>
        <taxon>Sar</taxon>
        <taxon>Alveolata</taxon>
        <taxon>Dinophyceae</taxon>
        <taxon>Suessiales</taxon>
        <taxon>Symbiodiniaceae</taxon>
        <taxon>Cladocopium</taxon>
    </lineage>
</organism>
<comment type="caution">
    <text evidence="13">The sequence shown here is derived from an EMBL/GenBank/DDBJ whole genome shotgun (WGS) entry which is preliminary data.</text>
</comment>
<sequence length="1694" mass="185980">MNAFFQQRVAELLVSLEQAADSFQPSEEAEWVATKWEGFVRPTDVSNSHPTGVDIELLRKIGERLCYTPEGFKAHAGLKRQLKKKMEDIETGETIDWATAEALAFGTLLLEGNHVRAFVTDRQRLSLQSHSYRSTQAPPRTALELLKLGVTELAIDKLLQDDLPKWRRKPKEATGVLNALAERGLATTALHVLKTMNRHKVPINTFHLNVAIKAARRSKDWRMAFQLLETAAGMKVVPDRISFNSVISACNVQSAWHAGLNLLVEMKAAFIRPNEITYSSAISICDASAWPVALQLLAEMLEVQLQPYVPAFNAAITCCGTAQHWERASLLLQKMKEARAQADVISCNAAITACEKASEWQAALATLFGMETSSGVLPDTVSFNAALSACDEACRWQDGLQLFHLMQTKPDIISVNALLSALARAGEWSKAILLFESVPGHSLHADVYTFNSVIAACAKAGLWRMTFQLMEDMGTARVTSSVVSCNSAITACDKAGQWERALHLFTSLPRRKLSPDQLSFHSLISACDQASQWQWALSFATSQPSAVGFSAAITACSRGDHWERALQLFHKMPSILLQADVVTYGAAINACRDWPQALHLLEKMKQVLQPNQICISAAIAIVASCRGPWAVAVELLSAGQPSNEVGYGAAIRACEASGQWECALQLLNDMCKQSLQTTSSTAAMLVCSRAGRWQEVLVLATQPCSSMEAVDQSTALGTALMECEQRSSVGAERQLLRSLSAVAPGARVALQSSARLRRTPGAGPLRGILSHLADAKKEMLPYHQAVSMLKYVIDKATPCDVDGILLALDDFGEDLGWAKFAGGSKGATMVAALCTSALKAWPGELNYEHTSNCKSLPAPDDCLDLFGLYQKHSGVLEIGTYWGTSCLRVAHALGNVPITTLELDPVHEEDLELLHRHNLLKSPGAVLVADNVLSTAAVGLLWRTGRGQVHGGDGLQYTSQMVAVQEVVDKSEDWVSISVGGANSVSVAPLPEPLMELQRRSSCLRQRIVGANGREVAEVEMPRFCQEAREALQMALATPPGTGIQGLHWGAVVAQEASPGKMFSVELLLIDTAPGATRSTLIIRMILTCFIHFSVHRMAHVIKDQATGEDWCVMARRLPPELGSWATGSLKFFPVLLIGIFLPRLIGGAIAVAIFQKGNTALYNENMESLAKGEHGYLYAAAAVFGVMVSWVNQFPMLYKHKVMRINSGNLRANMMIYKELGAKEDAPYIGLETEGPVGCYNRANRSLFHFTENSLAFAVCLVLAGIIFPLPVLALTTAFAVGRMMHQIGYATAGYGGHALGHVISLAADMTIQCRRSSGWSCEMNGKIIGPGAFLATSSNNSFLLPVYCAHEENFIARNSILAEYAVVGFELGYSYENPTALVLWEAQFGDFANTAQVMTDQFISAGEHKWLQQSGLVMLLPHGYMGQGAEHSSCRIERFLQLSDDDEDDIPDFEDGFGRRQVQRANWQVMNLSTPANYFHALRRQQHRDFRKPMVVASPKNLFRLRQCVSPLSDMELDTRFQRLIGERDPEIDANHDKVDRLVFCSGKIYYELVAERERLGLKNVAIITLEQLAPFPFDRVKEVMEKYNHVDVGDGVHPGQLIWCQEEPKNMGAWSYVRPRFVTTAREGFHQDLVMRYIGRRAAASPATGYPKLHNAEQEAILREALLGTSDARAEDNFSVQRPSSLLGHQT</sequence>
<feature type="transmembrane region" description="Helical" evidence="11">
    <location>
        <begin position="1176"/>
        <end position="1195"/>
    </location>
</feature>
<dbReference type="SUPFAM" id="SSF161084">
    <property type="entry name" value="MAPEG domain-like"/>
    <property type="match status" value="1"/>
</dbReference>
<dbReference type="Pfam" id="PF01535">
    <property type="entry name" value="PPR"/>
    <property type="match status" value="3"/>
</dbReference>
<feature type="transmembrane region" description="Helical" evidence="11">
    <location>
        <begin position="1256"/>
        <end position="1282"/>
    </location>
</feature>
<comment type="similarity">
    <text evidence="3">Belongs to the alpha-ketoglutarate dehydrogenase family.</text>
</comment>
<dbReference type="Gene3D" id="3.40.50.11610">
    <property type="entry name" value="Multifunctional 2-oxoglutarate metabolism enzyme, C-terminal domain"/>
    <property type="match status" value="1"/>
</dbReference>
<dbReference type="PROSITE" id="PS51375">
    <property type="entry name" value="PPR"/>
    <property type="match status" value="3"/>
</dbReference>
<dbReference type="Gene3D" id="1.25.40.10">
    <property type="entry name" value="Tetratricopeptide repeat domain"/>
    <property type="match status" value="4"/>
</dbReference>
<dbReference type="GO" id="GO:0045252">
    <property type="term" value="C:oxoglutarate dehydrogenase complex"/>
    <property type="evidence" value="ECO:0007669"/>
    <property type="project" value="TreeGrafter"/>
</dbReference>
<dbReference type="EMBL" id="CAMXCT030000857">
    <property type="protein sequence ID" value="CAL4771353.1"/>
    <property type="molecule type" value="Genomic_DNA"/>
</dbReference>
<keyword evidence="16" id="KW-1185">Reference proteome</keyword>
<dbReference type="Gene3D" id="3.40.50.12470">
    <property type="match status" value="2"/>
</dbReference>
<evidence type="ECO:0000256" key="9">
    <source>
        <dbReference type="ARBA" id="ARBA00023136"/>
    </source>
</evidence>
<dbReference type="InterPro" id="IPR029063">
    <property type="entry name" value="SAM-dependent_MTases_sf"/>
</dbReference>
<evidence type="ECO:0000256" key="2">
    <source>
        <dbReference type="ARBA" id="ARBA00004370"/>
    </source>
</evidence>
<evidence type="ECO:0000256" key="8">
    <source>
        <dbReference type="ARBA" id="ARBA00023052"/>
    </source>
</evidence>
<keyword evidence="6 11" id="KW-1133">Transmembrane helix</keyword>
<evidence type="ECO:0000259" key="12">
    <source>
        <dbReference type="SMART" id="SM00861"/>
    </source>
</evidence>
<reference evidence="13" key="1">
    <citation type="submission" date="2022-10" db="EMBL/GenBank/DDBJ databases">
        <authorList>
            <person name="Chen Y."/>
            <person name="Dougan E. K."/>
            <person name="Chan C."/>
            <person name="Rhodes N."/>
            <person name="Thang M."/>
        </authorList>
    </citation>
    <scope>NUCLEOTIDE SEQUENCE</scope>
</reference>
<feature type="repeat" description="PPR" evidence="10">
    <location>
        <begin position="411"/>
        <end position="445"/>
    </location>
</feature>
<dbReference type="Gene3D" id="1.20.120.550">
    <property type="entry name" value="Membrane associated eicosanoid/glutathione metabolism-like domain"/>
    <property type="match status" value="1"/>
</dbReference>
<dbReference type="InterPro" id="IPR002885">
    <property type="entry name" value="PPR_rpt"/>
</dbReference>
<evidence type="ECO:0000256" key="3">
    <source>
        <dbReference type="ARBA" id="ARBA00006936"/>
    </source>
</evidence>
<dbReference type="OrthoDB" id="413077at2759"/>
<dbReference type="PANTHER" id="PTHR23152">
    <property type="entry name" value="2-OXOGLUTARATE DEHYDROGENASE"/>
    <property type="match status" value="1"/>
</dbReference>
<evidence type="ECO:0000256" key="6">
    <source>
        <dbReference type="ARBA" id="ARBA00022989"/>
    </source>
</evidence>
<dbReference type="Pfam" id="PF16870">
    <property type="entry name" value="OxoGdeHyase_C"/>
    <property type="match status" value="1"/>
</dbReference>
<dbReference type="InterPro" id="IPR011990">
    <property type="entry name" value="TPR-like_helical_dom_sf"/>
</dbReference>
<reference evidence="14" key="2">
    <citation type="submission" date="2024-04" db="EMBL/GenBank/DDBJ databases">
        <authorList>
            <person name="Chen Y."/>
            <person name="Shah S."/>
            <person name="Dougan E. K."/>
            <person name="Thang M."/>
            <person name="Chan C."/>
        </authorList>
    </citation>
    <scope>NUCLEOTIDE SEQUENCE [LARGE SCALE GENOMIC DNA]</scope>
</reference>
<protein>
    <submittedName>
        <fullName evidence="15">2-oxoglutarate dehydrogenase, mitochondrial (2-oxoglutarate dehydrogenase complex component E1) (OGDC-E1) (Alpha-ketoglutarate dehydrogenase)</fullName>
    </submittedName>
</protein>
<dbReference type="Proteomes" id="UP001152797">
    <property type="component" value="Unassembled WGS sequence"/>
</dbReference>
<dbReference type="EMBL" id="CAMXCT020000857">
    <property type="protein sequence ID" value="CAL1137416.1"/>
    <property type="molecule type" value="Genomic_DNA"/>
</dbReference>
<dbReference type="GO" id="GO:0016020">
    <property type="term" value="C:membrane"/>
    <property type="evidence" value="ECO:0007669"/>
    <property type="project" value="UniProtKB-SubCell"/>
</dbReference>
<accession>A0A9P1C567</accession>